<dbReference type="Gene3D" id="3.40.630.30">
    <property type="match status" value="1"/>
</dbReference>
<sequence>MAIDERDLKADPAVVRIWVEGWALTRQVTAPVFANGGYRIEVGLPDQKRRHVFAAYSDHVRQHAETISEPFVFLKVCAPPGIVRTNLPQPWRLESPGFMMLLSGPMPGGPACLPDGYVFDHQQHAGVTIVNVLDGSGEIAATGRIGFPGELAVYDRIRTHDNHRRKGLGRALMKQLETLSHDQGVRRAALVATPDGRALYETLGWQLHSLYTTAVIPAVVSGG</sequence>
<keyword evidence="2" id="KW-0808">Transferase</keyword>
<accession>A0A2P7BAN5</accession>
<protein>
    <submittedName>
        <fullName evidence="2">GNAT family N-acetyltransferase</fullName>
    </submittedName>
</protein>
<evidence type="ECO:0000259" key="1">
    <source>
        <dbReference type="PROSITE" id="PS51186"/>
    </source>
</evidence>
<evidence type="ECO:0000313" key="2">
    <source>
        <dbReference type="EMBL" id="PSH63540.1"/>
    </source>
</evidence>
<dbReference type="SUPFAM" id="SSF55729">
    <property type="entry name" value="Acyl-CoA N-acyltransferases (Nat)"/>
    <property type="match status" value="1"/>
</dbReference>
<dbReference type="GO" id="GO:0016747">
    <property type="term" value="F:acyltransferase activity, transferring groups other than amino-acyl groups"/>
    <property type="evidence" value="ECO:0007669"/>
    <property type="project" value="InterPro"/>
</dbReference>
<proteinExistence type="predicted"/>
<feature type="domain" description="N-acetyltransferase" evidence="1">
    <location>
        <begin position="85"/>
        <end position="223"/>
    </location>
</feature>
<dbReference type="AlphaFoldDB" id="A0A2P7BAN5"/>
<evidence type="ECO:0000313" key="3">
    <source>
        <dbReference type="Proteomes" id="UP000241764"/>
    </source>
</evidence>
<dbReference type="PROSITE" id="PS51186">
    <property type="entry name" value="GNAT"/>
    <property type="match status" value="1"/>
</dbReference>
<comment type="caution">
    <text evidence="2">The sequence shown here is derived from an EMBL/GenBank/DDBJ whole genome shotgun (WGS) entry which is preliminary data.</text>
</comment>
<dbReference type="InterPro" id="IPR016181">
    <property type="entry name" value="Acyl_CoA_acyltransferase"/>
</dbReference>
<dbReference type="Pfam" id="PF00583">
    <property type="entry name" value="Acetyltransf_1"/>
    <property type="match status" value="1"/>
</dbReference>
<dbReference type="CDD" id="cd04301">
    <property type="entry name" value="NAT_SF"/>
    <property type="match status" value="1"/>
</dbReference>
<dbReference type="Proteomes" id="UP000241764">
    <property type="component" value="Unassembled WGS sequence"/>
</dbReference>
<organism evidence="2 3">
    <name type="scientific">Phyllobacterium sophorae</name>
    <dbReference type="NCBI Taxonomy" id="1520277"/>
    <lineage>
        <taxon>Bacteria</taxon>
        <taxon>Pseudomonadati</taxon>
        <taxon>Pseudomonadota</taxon>
        <taxon>Alphaproteobacteria</taxon>
        <taxon>Hyphomicrobiales</taxon>
        <taxon>Phyllobacteriaceae</taxon>
        <taxon>Phyllobacterium</taxon>
    </lineage>
</organism>
<keyword evidence="3" id="KW-1185">Reference proteome</keyword>
<dbReference type="OrthoDB" id="7567369at2"/>
<reference evidence="3" key="1">
    <citation type="submission" date="2017-11" db="EMBL/GenBank/DDBJ databases">
        <authorList>
            <person name="Kuznetsova I."/>
            <person name="Sazanova A."/>
            <person name="Chirak E."/>
            <person name="Safronova V."/>
            <person name="Willems A."/>
        </authorList>
    </citation>
    <scope>NUCLEOTIDE SEQUENCE [LARGE SCALE GENOMIC DNA]</scope>
    <source>
        <strain evidence="3">CCBAU 03422</strain>
    </source>
</reference>
<name>A0A2P7BAN5_9HYPH</name>
<gene>
    <name evidence="2" type="ORF">CU103_14855</name>
</gene>
<dbReference type="InterPro" id="IPR000182">
    <property type="entry name" value="GNAT_dom"/>
</dbReference>
<dbReference type="EMBL" id="PGGM01000006">
    <property type="protein sequence ID" value="PSH63540.1"/>
    <property type="molecule type" value="Genomic_DNA"/>
</dbReference>
<dbReference type="RefSeq" id="WP_106664782.1">
    <property type="nucleotide sequence ID" value="NZ_PGGM01000006.1"/>
</dbReference>